<organism evidence="1 2">
    <name type="scientific">Tanacetum coccineum</name>
    <dbReference type="NCBI Taxonomy" id="301880"/>
    <lineage>
        <taxon>Eukaryota</taxon>
        <taxon>Viridiplantae</taxon>
        <taxon>Streptophyta</taxon>
        <taxon>Embryophyta</taxon>
        <taxon>Tracheophyta</taxon>
        <taxon>Spermatophyta</taxon>
        <taxon>Magnoliopsida</taxon>
        <taxon>eudicotyledons</taxon>
        <taxon>Gunneridae</taxon>
        <taxon>Pentapetalae</taxon>
        <taxon>asterids</taxon>
        <taxon>campanulids</taxon>
        <taxon>Asterales</taxon>
        <taxon>Asteraceae</taxon>
        <taxon>Asteroideae</taxon>
        <taxon>Anthemideae</taxon>
        <taxon>Anthemidinae</taxon>
        <taxon>Tanacetum</taxon>
    </lineage>
</organism>
<accession>A0ABQ5DKH5</accession>
<reference evidence="1" key="1">
    <citation type="journal article" date="2022" name="Int. J. Mol. Sci.">
        <title>Draft Genome of Tanacetum Coccineum: Genomic Comparison of Closely Related Tanacetum-Family Plants.</title>
        <authorList>
            <person name="Yamashiro T."/>
            <person name="Shiraishi A."/>
            <person name="Nakayama K."/>
            <person name="Satake H."/>
        </authorList>
    </citation>
    <scope>NUCLEOTIDE SEQUENCE</scope>
</reference>
<gene>
    <name evidence="1" type="ORF">Tco_0939596</name>
</gene>
<evidence type="ECO:0000313" key="1">
    <source>
        <dbReference type="EMBL" id="GJT39731.1"/>
    </source>
</evidence>
<name>A0ABQ5DKH5_9ASTR</name>
<sequence length="233" mass="25661">MTIPTLLMLLESHSLSNKTPVIHKVLHKLDIVATSAVDSLDEIFCQRCTCKSCGKGAHIGYDCPTQTPIITNAEPCNNRTVNELPQASQSLQQQCLFRTCQQCGCDEYDGIEPDPGDLTSIDPGIRKNVSTTNVNVPLEDDQSSLFAYVVWIFLAFLTYPVVPPYLLSTGNEDTIFDPGISSYHSCMPDVSHRNGTFMKFNVYPNCLNESPMMILSSTCFPHGPMNSGSLSEL</sequence>
<evidence type="ECO:0000313" key="2">
    <source>
        <dbReference type="Proteomes" id="UP001151760"/>
    </source>
</evidence>
<dbReference type="EMBL" id="BQNB010015411">
    <property type="protein sequence ID" value="GJT39731.1"/>
    <property type="molecule type" value="Genomic_DNA"/>
</dbReference>
<keyword evidence="2" id="KW-1185">Reference proteome</keyword>
<protein>
    <recommendedName>
        <fullName evidence="3">CCHC-type domain-containing protein</fullName>
    </recommendedName>
</protein>
<dbReference type="Proteomes" id="UP001151760">
    <property type="component" value="Unassembled WGS sequence"/>
</dbReference>
<evidence type="ECO:0008006" key="3">
    <source>
        <dbReference type="Google" id="ProtNLM"/>
    </source>
</evidence>
<comment type="caution">
    <text evidence="1">The sequence shown here is derived from an EMBL/GenBank/DDBJ whole genome shotgun (WGS) entry which is preliminary data.</text>
</comment>
<proteinExistence type="predicted"/>
<reference evidence="1" key="2">
    <citation type="submission" date="2022-01" db="EMBL/GenBank/DDBJ databases">
        <authorList>
            <person name="Yamashiro T."/>
            <person name="Shiraishi A."/>
            <person name="Satake H."/>
            <person name="Nakayama K."/>
        </authorList>
    </citation>
    <scope>NUCLEOTIDE SEQUENCE</scope>
</reference>